<dbReference type="PANTHER" id="PTHR43115">
    <property type="entry name" value="DEHYDROGENASE/REDUCTASE SDR FAMILY MEMBER 11"/>
    <property type="match status" value="1"/>
</dbReference>
<dbReference type="Pfam" id="PF00106">
    <property type="entry name" value="adh_short"/>
    <property type="match status" value="1"/>
</dbReference>
<proteinExistence type="inferred from homology"/>
<comment type="similarity">
    <text evidence="1 3">Belongs to the short-chain dehydrogenases/reductases (SDR) family.</text>
</comment>
<dbReference type="SUPFAM" id="SSF51735">
    <property type="entry name" value="NAD(P)-binding Rossmann-fold domains"/>
    <property type="match status" value="1"/>
</dbReference>
<gene>
    <name evidence="5" type="ordered locus">Caul_4845</name>
</gene>
<dbReference type="KEGG" id="cak:Caul_4845"/>
<accession>B0T519</accession>
<evidence type="ECO:0000256" key="1">
    <source>
        <dbReference type="ARBA" id="ARBA00006484"/>
    </source>
</evidence>
<evidence type="ECO:0000256" key="3">
    <source>
        <dbReference type="RuleBase" id="RU000363"/>
    </source>
</evidence>
<sequence>MSATTIADNISGKVVVVTGASSGLGEATARHLAAKGGRLVLAARRLDRLEALVAEITAAGGQAIAVQTDVTIKADADAMIAAGIKAFGRIDVLVNNAGYMAIAPMSARLTDEWDRMIDINIKGLLYGVAAALPVFEAQGSGHFVNISSIAGRKVFSPGGTVYSGTKFAVSAISEGLRHEVGSKIRVTVISPGGVNTELKHGSSDAESRKALDAFYEIAIGPDAIARAIAYAVEQPADVDVSEIAIRPTAQDF</sequence>
<dbReference type="SMART" id="SM00822">
    <property type="entry name" value="PKS_KR"/>
    <property type="match status" value="1"/>
</dbReference>
<dbReference type="InterPro" id="IPR036291">
    <property type="entry name" value="NAD(P)-bd_dom_sf"/>
</dbReference>
<name>B0T519_CAUSK</name>
<evidence type="ECO:0000259" key="4">
    <source>
        <dbReference type="SMART" id="SM00822"/>
    </source>
</evidence>
<dbReference type="HOGENOM" id="CLU_010194_2_10_5"/>
<dbReference type="Gene3D" id="3.40.50.720">
    <property type="entry name" value="NAD(P)-binding Rossmann-like Domain"/>
    <property type="match status" value="1"/>
</dbReference>
<keyword evidence="2" id="KW-0560">Oxidoreductase</keyword>
<dbReference type="GO" id="GO:0016616">
    <property type="term" value="F:oxidoreductase activity, acting on the CH-OH group of donors, NAD or NADP as acceptor"/>
    <property type="evidence" value="ECO:0007669"/>
    <property type="project" value="UniProtKB-ARBA"/>
</dbReference>
<dbReference type="PRINTS" id="PR00081">
    <property type="entry name" value="GDHRDH"/>
</dbReference>
<evidence type="ECO:0000256" key="2">
    <source>
        <dbReference type="ARBA" id="ARBA00023002"/>
    </source>
</evidence>
<dbReference type="InterPro" id="IPR020904">
    <property type="entry name" value="Sc_DH/Rdtase_CS"/>
</dbReference>
<dbReference type="PANTHER" id="PTHR43115:SF4">
    <property type="entry name" value="DEHYDROGENASE_REDUCTASE SDR FAMILY MEMBER 11"/>
    <property type="match status" value="1"/>
</dbReference>
<feature type="domain" description="Ketoreductase" evidence="4">
    <location>
        <begin position="13"/>
        <end position="195"/>
    </location>
</feature>
<dbReference type="FunFam" id="3.40.50.720:FF:000047">
    <property type="entry name" value="NADP-dependent L-serine/L-allo-threonine dehydrogenase"/>
    <property type="match status" value="1"/>
</dbReference>
<dbReference type="InterPro" id="IPR002347">
    <property type="entry name" value="SDR_fam"/>
</dbReference>
<protein>
    <submittedName>
        <fullName evidence="5">Short-chain dehydrogenase/reductase SDR</fullName>
    </submittedName>
</protein>
<dbReference type="eggNOG" id="COG4221">
    <property type="taxonomic scope" value="Bacteria"/>
</dbReference>
<dbReference type="STRING" id="366602.Caul_4845"/>
<dbReference type="PRINTS" id="PR00080">
    <property type="entry name" value="SDRFAMILY"/>
</dbReference>
<dbReference type="AlphaFoldDB" id="B0T519"/>
<dbReference type="EMBL" id="CP000927">
    <property type="protein sequence ID" value="ABZ73965.1"/>
    <property type="molecule type" value="Genomic_DNA"/>
</dbReference>
<organism evidence="5">
    <name type="scientific">Caulobacter sp. (strain K31)</name>
    <dbReference type="NCBI Taxonomy" id="366602"/>
    <lineage>
        <taxon>Bacteria</taxon>
        <taxon>Pseudomonadati</taxon>
        <taxon>Pseudomonadota</taxon>
        <taxon>Alphaproteobacteria</taxon>
        <taxon>Caulobacterales</taxon>
        <taxon>Caulobacteraceae</taxon>
        <taxon>Caulobacter</taxon>
    </lineage>
</organism>
<dbReference type="InterPro" id="IPR057326">
    <property type="entry name" value="KR_dom"/>
</dbReference>
<reference evidence="5" key="1">
    <citation type="submission" date="2008-01" db="EMBL/GenBank/DDBJ databases">
        <title>Complete sequence of chromosome of Caulobacter sp. K31.</title>
        <authorList>
            <consortium name="US DOE Joint Genome Institute"/>
            <person name="Copeland A."/>
            <person name="Lucas S."/>
            <person name="Lapidus A."/>
            <person name="Barry K."/>
            <person name="Glavina del Rio T."/>
            <person name="Dalin E."/>
            <person name="Tice H."/>
            <person name="Pitluck S."/>
            <person name="Bruce D."/>
            <person name="Goodwin L."/>
            <person name="Thompson L.S."/>
            <person name="Brettin T."/>
            <person name="Detter J.C."/>
            <person name="Han C."/>
            <person name="Schmutz J."/>
            <person name="Larimer F."/>
            <person name="Land M."/>
            <person name="Hauser L."/>
            <person name="Kyrpides N."/>
            <person name="Kim E."/>
            <person name="Stephens C."/>
            <person name="Richardson P."/>
        </authorList>
    </citation>
    <scope>NUCLEOTIDE SEQUENCE [LARGE SCALE GENOMIC DNA]</scope>
    <source>
        <strain evidence="5">K31</strain>
    </source>
</reference>
<dbReference type="PROSITE" id="PS00061">
    <property type="entry name" value="ADH_SHORT"/>
    <property type="match status" value="1"/>
</dbReference>
<evidence type="ECO:0000313" key="5">
    <source>
        <dbReference type="EMBL" id="ABZ73965.1"/>
    </source>
</evidence>